<name>G0HG72_CORVD</name>
<accession>G0HG72</accession>
<evidence type="ECO:0000256" key="3">
    <source>
        <dbReference type="ARBA" id="ARBA00022692"/>
    </source>
</evidence>
<feature type="transmembrane region" description="Helical" evidence="7">
    <location>
        <begin position="228"/>
        <end position="249"/>
    </location>
</feature>
<keyword evidence="5 7" id="KW-0472">Membrane</keyword>
<comment type="subcellular location">
    <subcellularLocation>
        <location evidence="1">Cell membrane</location>
        <topology evidence="1">Multi-pass membrane protein</topology>
    </subcellularLocation>
</comment>
<keyword evidence="3 7" id="KW-0812">Transmembrane</keyword>
<feature type="transmembrane region" description="Helical" evidence="7">
    <location>
        <begin position="394"/>
        <end position="413"/>
    </location>
</feature>
<keyword evidence="4 7" id="KW-1133">Transmembrane helix</keyword>
<dbReference type="Proteomes" id="UP000006659">
    <property type="component" value="Chromosome"/>
</dbReference>
<gene>
    <name evidence="8" type="ordered locus">CVAR_2772</name>
</gene>
<dbReference type="PANTHER" id="PTHR30250:SF11">
    <property type="entry name" value="O-ANTIGEN TRANSPORTER-RELATED"/>
    <property type="match status" value="1"/>
</dbReference>
<evidence type="ECO:0000256" key="2">
    <source>
        <dbReference type="ARBA" id="ARBA00022475"/>
    </source>
</evidence>
<reference evidence="8 9" key="1">
    <citation type="journal article" date="2011" name="BMC Genomics">
        <title>Complete genome sequence of Corynebacterium variabile DSM 44702 isolated from the surface of smear-ripened cheeses and insights into cheese ripening and flavor generation.</title>
        <authorList>
            <person name="Schroeder J."/>
            <person name="Maus I."/>
            <person name="Trost E."/>
            <person name="Tauch A."/>
        </authorList>
    </citation>
    <scope>NUCLEOTIDE SEQUENCE [LARGE SCALE GENOMIC DNA]</scope>
    <source>
        <strain evidence="9">DSM 44702 / JCM 12073 / NCIMB 30131</strain>
    </source>
</reference>
<dbReference type="GO" id="GO:0005886">
    <property type="term" value="C:plasma membrane"/>
    <property type="evidence" value="ECO:0007669"/>
    <property type="project" value="UniProtKB-SubCell"/>
</dbReference>
<protein>
    <submittedName>
        <fullName evidence="8">Putative membrane protein</fullName>
    </submittedName>
</protein>
<dbReference type="RefSeq" id="WP_014011261.1">
    <property type="nucleotide sequence ID" value="NC_015859.1"/>
</dbReference>
<evidence type="ECO:0000256" key="5">
    <source>
        <dbReference type="ARBA" id="ARBA00023136"/>
    </source>
</evidence>
<dbReference type="HOGENOM" id="CLU_039164_0_0_11"/>
<keyword evidence="2" id="KW-1003">Cell membrane</keyword>
<feature type="transmembrane region" description="Helical" evidence="7">
    <location>
        <begin position="39"/>
        <end position="56"/>
    </location>
</feature>
<evidence type="ECO:0000313" key="8">
    <source>
        <dbReference type="EMBL" id="AEK38111.1"/>
    </source>
</evidence>
<proteinExistence type="predicted"/>
<evidence type="ECO:0000313" key="9">
    <source>
        <dbReference type="Proteomes" id="UP000006659"/>
    </source>
</evidence>
<dbReference type="EMBL" id="CP002917">
    <property type="protein sequence ID" value="AEK38111.1"/>
    <property type="molecule type" value="Genomic_DNA"/>
</dbReference>
<feature type="transmembrane region" description="Helical" evidence="7">
    <location>
        <begin position="298"/>
        <end position="320"/>
    </location>
</feature>
<feature type="transmembrane region" description="Helical" evidence="7">
    <location>
        <begin position="126"/>
        <end position="146"/>
    </location>
</feature>
<feature type="transmembrane region" description="Helical" evidence="7">
    <location>
        <begin position="180"/>
        <end position="200"/>
    </location>
</feature>
<dbReference type="AlphaFoldDB" id="G0HG72"/>
<feature type="transmembrane region" description="Helical" evidence="7">
    <location>
        <begin position="153"/>
        <end position="174"/>
    </location>
</feature>
<evidence type="ECO:0000256" key="7">
    <source>
        <dbReference type="SAM" id="Phobius"/>
    </source>
</evidence>
<evidence type="ECO:0000256" key="1">
    <source>
        <dbReference type="ARBA" id="ARBA00004651"/>
    </source>
</evidence>
<dbReference type="InterPro" id="IPR050833">
    <property type="entry name" value="Poly_Biosynth_Transport"/>
</dbReference>
<dbReference type="PANTHER" id="PTHR30250">
    <property type="entry name" value="PST FAMILY PREDICTED COLANIC ACID TRANSPORTER"/>
    <property type="match status" value="1"/>
</dbReference>
<sequence length="433" mass="44033">MRRAGRSLTVATLVVAVSGYAVTVLAGHALTPADYERFTVYWGLFFACTGVLDGLLQETTRAVSTQRHRGHADEDADPGHGSTAAAPHARPLTVAAGVSLGTGGLVVASSPLWADRLLPDTGGVTLLAAGLACYAVQATVCGMLSAAGRWRTYAWLISVDSAVRVLLAAVAWAAGWHLTAFLLVTVLGAATWTGLALLSLRPSAGPVRGVLRAVADVPPGEFLRRCGAAMVASGANALLITGFPVLITVTSTDAAPGALAAVITAVTLTRAPLLVPLQRFLPALIVHLTGHRATPLPTVLRLLGWCVAASLAGGALAWLFAVPVASLFFPTELVADAATFAVLTVASGALAVLMVTGAAVLAAERHAVYVAGWLVATAMAVALLLTGVDPAVRAALAVGVAPLVGAAVHLVAVRPSRVSRPSSRPAGSSSRRP</sequence>
<feature type="transmembrane region" description="Helical" evidence="7">
    <location>
        <begin position="255"/>
        <end position="277"/>
    </location>
</feature>
<dbReference type="eggNOG" id="COG2244">
    <property type="taxonomic scope" value="Bacteria"/>
</dbReference>
<organism evidence="8 9">
    <name type="scientific">Corynebacterium variabile (strain DSM 44702 / CIP 107183 / JCM 12073 / NCIMB 30131)</name>
    <name type="common">Corynebacterium mooreparkense</name>
    <dbReference type="NCBI Taxonomy" id="858619"/>
    <lineage>
        <taxon>Bacteria</taxon>
        <taxon>Bacillati</taxon>
        <taxon>Actinomycetota</taxon>
        <taxon>Actinomycetes</taxon>
        <taxon>Mycobacteriales</taxon>
        <taxon>Corynebacteriaceae</taxon>
        <taxon>Corynebacterium</taxon>
    </lineage>
</organism>
<feature type="region of interest" description="Disordered" evidence="6">
    <location>
        <begin position="63"/>
        <end position="85"/>
    </location>
</feature>
<feature type="transmembrane region" description="Helical" evidence="7">
    <location>
        <begin position="92"/>
        <end position="114"/>
    </location>
</feature>
<dbReference type="KEGG" id="cva:CVAR_2772"/>
<evidence type="ECO:0000256" key="4">
    <source>
        <dbReference type="ARBA" id="ARBA00022989"/>
    </source>
</evidence>
<feature type="transmembrane region" description="Helical" evidence="7">
    <location>
        <begin position="340"/>
        <end position="361"/>
    </location>
</feature>
<evidence type="ECO:0000256" key="6">
    <source>
        <dbReference type="SAM" id="MobiDB-lite"/>
    </source>
</evidence>
<dbReference type="STRING" id="858619.CVAR_2772"/>
<feature type="transmembrane region" description="Helical" evidence="7">
    <location>
        <begin position="368"/>
        <end position="388"/>
    </location>
</feature>